<dbReference type="PANTHER" id="PTHR30528:SF0">
    <property type="entry name" value="CYTOPLASMIC PROTEIN"/>
    <property type="match status" value="1"/>
</dbReference>
<keyword evidence="2" id="KW-1185">Reference proteome</keyword>
<dbReference type="InterPro" id="IPR009351">
    <property type="entry name" value="AlkZ-like"/>
</dbReference>
<proteinExistence type="predicted"/>
<sequence length="406" mass="44977">MTSSVPTLTVARARRLALSAQGFSDPRPAPGAATARHLSRVVDRVQVVQIDSVNVLTRSHYLPFFSRLGPYDTALLDRARDGAGPRGRGGRRLVEYWAHEASLVPPSTWPLLAYRMAQAREKAWSRDIAQTRPELLAAVLEVVGEHGPLTSREVEAHLPHGADRSGVDWGWNWSAVKQCLELLFWSGEVTSAGRSSAFERRYALPEAVLPADVVARRDALLDADPQEAVTELLAISLRAHGLGTERCLADYFRLRGPRVAEGLARLEARGEAERVRVPGWTDRPVWRVPGARIPRAVPGTALLSPFDSLIWQRDRTEGLWGMHYRLEIYVPAAKRVHGYYVLPFLLDEELVGRVDLKADRATGALLARAVHWEPGTDLARAVPALEAELEAMATWLGLDRVDFAKS</sequence>
<evidence type="ECO:0008006" key="3">
    <source>
        <dbReference type="Google" id="ProtNLM"/>
    </source>
</evidence>
<name>A0A543KMF6_9MICO</name>
<gene>
    <name evidence="1" type="ORF">FB476_1122</name>
</gene>
<reference evidence="1 2" key="1">
    <citation type="submission" date="2019-06" db="EMBL/GenBank/DDBJ databases">
        <title>Sequencing the genomes of 1000 actinobacteria strains.</title>
        <authorList>
            <person name="Klenk H.-P."/>
        </authorList>
    </citation>
    <scope>NUCLEOTIDE SEQUENCE [LARGE SCALE GENOMIC DNA]</scope>
    <source>
        <strain evidence="1 2">DSM 12362</strain>
    </source>
</reference>
<organism evidence="1 2">
    <name type="scientific">Ornithinimicrobium humiphilum</name>
    <dbReference type="NCBI Taxonomy" id="125288"/>
    <lineage>
        <taxon>Bacteria</taxon>
        <taxon>Bacillati</taxon>
        <taxon>Actinomycetota</taxon>
        <taxon>Actinomycetes</taxon>
        <taxon>Micrococcales</taxon>
        <taxon>Ornithinimicrobiaceae</taxon>
        <taxon>Ornithinimicrobium</taxon>
    </lineage>
</organism>
<dbReference type="AlphaFoldDB" id="A0A543KMF6"/>
<evidence type="ECO:0000313" key="2">
    <source>
        <dbReference type="Proteomes" id="UP000315133"/>
    </source>
</evidence>
<accession>A0A543KMF6</accession>
<dbReference type="OrthoDB" id="9787207at2"/>
<protein>
    <recommendedName>
        <fullName evidence="3">Cytoplasmic protein</fullName>
    </recommendedName>
</protein>
<evidence type="ECO:0000313" key="1">
    <source>
        <dbReference type="EMBL" id="TQM96258.1"/>
    </source>
</evidence>
<dbReference type="RefSeq" id="WP_141817902.1">
    <property type="nucleotide sequence ID" value="NZ_BAAAIL010000003.1"/>
</dbReference>
<dbReference type="EMBL" id="VFPU01000001">
    <property type="protein sequence ID" value="TQM96258.1"/>
    <property type="molecule type" value="Genomic_DNA"/>
</dbReference>
<dbReference type="Pfam" id="PF06224">
    <property type="entry name" value="AlkZ-like"/>
    <property type="match status" value="1"/>
</dbReference>
<dbReference type="Proteomes" id="UP000315133">
    <property type="component" value="Unassembled WGS sequence"/>
</dbReference>
<comment type="caution">
    <text evidence="1">The sequence shown here is derived from an EMBL/GenBank/DDBJ whole genome shotgun (WGS) entry which is preliminary data.</text>
</comment>
<dbReference type="PANTHER" id="PTHR30528">
    <property type="entry name" value="CYTOPLASMIC PROTEIN"/>
    <property type="match status" value="1"/>
</dbReference>